<accession>A0A443SIQ3</accession>
<gene>
    <name evidence="5" type="ORF">B4U80_10217</name>
</gene>
<dbReference type="InterPro" id="IPR013882">
    <property type="entry name" value="Ctp1_C"/>
</dbReference>
<dbReference type="GO" id="GO:0010792">
    <property type="term" value="P:DNA double-strand break processing involved in repair via single-strand annealing"/>
    <property type="evidence" value="ECO:0007669"/>
    <property type="project" value="TreeGrafter"/>
</dbReference>
<keyword evidence="6" id="KW-1185">Reference proteome</keyword>
<dbReference type="PANTHER" id="PTHR15107">
    <property type="entry name" value="RETINOBLASTOMA BINDING PROTEIN 8"/>
    <property type="match status" value="1"/>
</dbReference>
<evidence type="ECO:0000256" key="2">
    <source>
        <dbReference type="ARBA" id="ARBA00022763"/>
    </source>
</evidence>
<reference evidence="5 6" key="1">
    <citation type="journal article" date="2018" name="Gigascience">
        <title>Genomes of trombidid mites reveal novel predicted allergens and laterally-transferred genes associated with secondary metabolism.</title>
        <authorList>
            <person name="Dong X."/>
            <person name="Chaisiri K."/>
            <person name="Xia D."/>
            <person name="Armstrong S.D."/>
            <person name="Fang Y."/>
            <person name="Donnelly M.J."/>
            <person name="Kadowaki T."/>
            <person name="McGarry J.W."/>
            <person name="Darby A.C."/>
            <person name="Makepeace B.L."/>
        </authorList>
    </citation>
    <scope>NUCLEOTIDE SEQUENCE [LARGE SCALE GENOMIC DNA]</scope>
    <source>
        <strain evidence="5">UoL-UT</strain>
    </source>
</reference>
<sequence>MDLDNSKVHDKNYSIEMKNVNNSCSTSSEHQLQTIVKNVTANDSAKVESEEEASTERLKVINQKRFTKQNLAPKDQFVRALKAPVRKKEERKLLGGYKCKECADYYSTFKLSHDQLRHKLNKCSRHRYDYSPPKTPPHFWDIDYFPDLT</sequence>
<evidence type="ECO:0000313" key="6">
    <source>
        <dbReference type="Proteomes" id="UP000288716"/>
    </source>
</evidence>
<feature type="domain" description="DNA endonuclease activator Ctp1 C-terminal" evidence="4">
    <location>
        <begin position="113"/>
        <end position="146"/>
    </location>
</feature>
<dbReference type="InterPro" id="IPR033316">
    <property type="entry name" value="RBBP8-like"/>
</dbReference>
<dbReference type="AlphaFoldDB" id="A0A443SIQ3"/>
<keyword evidence="5" id="KW-0540">Nuclease</keyword>
<keyword evidence="3" id="KW-0539">Nucleus</keyword>
<keyword evidence="5" id="KW-0378">Hydrolase</keyword>
<evidence type="ECO:0000256" key="1">
    <source>
        <dbReference type="ARBA" id="ARBA00004123"/>
    </source>
</evidence>
<dbReference type="GO" id="GO:0005634">
    <property type="term" value="C:nucleus"/>
    <property type="evidence" value="ECO:0007669"/>
    <property type="project" value="UniProtKB-SubCell"/>
</dbReference>
<organism evidence="5 6">
    <name type="scientific">Leptotrombidium deliense</name>
    <dbReference type="NCBI Taxonomy" id="299467"/>
    <lineage>
        <taxon>Eukaryota</taxon>
        <taxon>Metazoa</taxon>
        <taxon>Ecdysozoa</taxon>
        <taxon>Arthropoda</taxon>
        <taxon>Chelicerata</taxon>
        <taxon>Arachnida</taxon>
        <taxon>Acari</taxon>
        <taxon>Acariformes</taxon>
        <taxon>Trombidiformes</taxon>
        <taxon>Prostigmata</taxon>
        <taxon>Anystina</taxon>
        <taxon>Parasitengona</taxon>
        <taxon>Trombiculoidea</taxon>
        <taxon>Trombiculidae</taxon>
        <taxon>Leptotrombidium</taxon>
    </lineage>
</organism>
<evidence type="ECO:0000259" key="4">
    <source>
        <dbReference type="Pfam" id="PF08573"/>
    </source>
</evidence>
<protein>
    <submittedName>
        <fullName evidence="5">DNA endonuclease RBBP8-like protein</fullName>
    </submittedName>
</protein>
<evidence type="ECO:0000313" key="5">
    <source>
        <dbReference type="EMBL" id="RWS27362.1"/>
    </source>
</evidence>
<dbReference type="GO" id="GO:0004519">
    <property type="term" value="F:endonuclease activity"/>
    <property type="evidence" value="ECO:0007669"/>
    <property type="project" value="UniProtKB-KW"/>
</dbReference>
<keyword evidence="2" id="KW-0227">DNA damage</keyword>
<dbReference type="OrthoDB" id="5801062at2759"/>
<dbReference type="VEuPathDB" id="VectorBase:LDEU004678"/>
<dbReference type="STRING" id="299467.A0A443SIQ3"/>
<dbReference type="PANTHER" id="PTHR15107:SF0">
    <property type="entry name" value="DNA ENDONUCLEASE ACTIVATOR CTP1 C-TERMINAL DOMAIN-CONTAINING PROTEIN"/>
    <property type="match status" value="1"/>
</dbReference>
<comment type="caution">
    <text evidence="5">The sequence shown here is derived from an EMBL/GenBank/DDBJ whole genome shotgun (WGS) entry which is preliminary data.</text>
</comment>
<dbReference type="EMBL" id="NCKV01002070">
    <property type="protein sequence ID" value="RWS27362.1"/>
    <property type="molecule type" value="Genomic_DNA"/>
</dbReference>
<dbReference type="Proteomes" id="UP000288716">
    <property type="component" value="Unassembled WGS sequence"/>
</dbReference>
<dbReference type="Pfam" id="PF08573">
    <property type="entry name" value="SAE2"/>
    <property type="match status" value="1"/>
</dbReference>
<proteinExistence type="predicted"/>
<evidence type="ECO:0000256" key="3">
    <source>
        <dbReference type="ARBA" id="ARBA00023242"/>
    </source>
</evidence>
<comment type="subcellular location">
    <subcellularLocation>
        <location evidence="1">Nucleus</location>
    </subcellularLocation>
</comment>
<dbReference type="GO" id="GO:0003684">
    <property type="term" value="F:damaged DNA binding"/>
    <property type="evidence" value="ECO:0007669"/>
    <property type="project" value="TreeGrafter"/>
</dbReference>
<keyword evidence="5" id="KW-0255">Endonuclease</keyword>
<name>A0A443SIQ3_9ACAR</name>